<proteinExistence type="inferred from homology"/>
<keyword evidence="3" id="KW-1185">Reference proteome</keyword>
<name>A0A9Y2JKC3_9PSEU</name>
<sequence>MSRIVLVTGGGSGLGKAVAARFRAAGDTVVVTGRNAGRLARTAGELDVRPIPCDATDPGQVARLADELGPDLDVVVNTAGGNTDLGVDQGPGLEGVLAAWRANLDANLLSAVLTTTAVLGKLRPGGTIVTVGSIGAEYASTSYGAAKAALAAWTAGLSSEVGPKGLTANLISPGYIAETEFFRGKLTEQRRDALVAATHNGRAGQPRDIAETTYFLASEGARHITGQTLHVNGGAHTTR</sequence>
<dbReference type="CDD" id="cd05233">
    <property type="entry name" value="SDR_c"/>
    <property type="match status" value="1"/>
</dbReference>
<dbReference type="GO" id="GO:0016616">
    <property type="term" value="F:oxidoreductase activity, acting on the CH-OH group of donors, NAD or NADP as acceptor"/>
    <property type="evidence" value="ECO:0007669"/>
    <property type="project" value="TreeGrafter"/>
</dbReference>
<dbReference type="AlphaFoldDB" id="A0A9Y2JKC3"/>
<reference evidence="2 3" key="1">
    <citation type="submission" date="2023-06" db="EMBL/GenBank/DDBJ databases">
        <authorList>
            <person name="Oyuntsetseg B."/>
            <person name="Kim S.B."/>
        </authorList>
    </citation>
    <scope>NUCLEOTIDE SEQUENCE [LARGE SCALE GENOMIC DNA]</scope>
    <source>
        <strain evidence="2 3">4-36</strain>
    </source>
</reference>
<dbReference type="PANTHER" id="PTHR42760">
    <property type="entry name" value="SHORT-CHAIN DEHYDROGENASES/REDUCTASES FAMILY MEMBER"/>
    <property type="match status" value="1"/>
</dbReference>
<accession>A0A9Y2JKC3</accession>
<keyword evidence="2" id="KW-0560">Oxidoreductase</keyword>
<dbReference type="RefSeq" id="WP_285995469.1">
    <property type="nucleotide sequence ID" value="NZ_CP127295.1"/>
</dbReference>
<organism evidence="2 3">
    <name type="scientific">Amycolatopsis mongoliensis</name>
    <dbReference type="NCBI Taxonomy" id="715475"/>
    <lineage>
        <taxon>Bacteria</taxon>
        <taxon>Bacillati</taxon>
        <taxon>Actinomycetota</taxon>
        <taxon>Actinomycetes</taxon>
        <taxon>Pseudonocardiales</taxon>
        <taxon>Pseudonocardiaceae</taxon>
        <taxon>Amycolatopsis</taxon>
    </lineage>
</organism>
<dbReference type="GO" id="GO:0030497">
    <property type="term" value="P:fatty acid elongation"/>
    <property type="evidence" value="ECO:0007669"/>
    <property type="project" value="TreeGrafter"/>
</dbReference>
<gene>
    <name evidence="2" type="ORF">QRX60_33695</name>
</gene>
<dbReference type="EMBL" id="CP127295">
    <property type="protein sequence ID" value="WIX98986.1"/>
    <property type="molecule type" value="Genomic_DNA"/>
</dbReference>
<dbReference type="PRINTS" id="PR00081">
    <property type="entry name" value="GDHRDH"/>
</dbReference>
<dbReference type="InterPro" id="IPR002347">
    <property type="entry name" value="SDR_fam"/>
</dbReference>
<evidence type="ECO:0000313" key="3">
    <source>
        <dbReference type="Proteomes" id="UP001239397"/>
    </source>
</evidence>
<dbReference type="Proteomes" id="UP001239397">
    <property type="component" value="Chromosome"/>
</dbReference>
<dbReference type="SUPFAM" id="SSF51735">
    <property type="entry name" value="NAD(P)-binding Rossmann-fold domains"/>
    <property type="match status" value="1"/>
</dbReference>
<dbReference type="PANTHER" id="PTHR42760:SF40">
    <property type="entry name" value="3-OXOACYL-[ACYL-CARRIER-PROTEIN] REDUCTASE, CHLOROPLASTIC"/>
    <property type="match status" value="1"/>
</dbReference>
<evidence type="ECO:0000313" key="2">
    <source>
        <dbReference type="EMBL" id="WIX98986.1"/>
    </source>
</evidence>
<evidence type="ECO:0000256" key="1">
    <source>
        <dbReference type="ARBA" id="ARBA00006484"/>
    </source>
</evidence>
<protein>
    <submittedName>
        <fullName evidence="2">SDR family oxidoreductase</fullName>
        <ecNumber evidence="2">1.-.-.-</ecNumber>
    </submittedName>
</protein>
<comment type="similarity">
    <text evidence="1">Belongs to the short-chain dehydrogenases/reductases (SDR) family.</text>
</comment>
<dbReference type="Pfam" id="PF13561">
    <property type="entry name" value="adh_short_C2"/>
    <property type="match status" value="1"/>
</dbReference>
<dbReference type="Gene3D" id="3.40.50.720">
    <property type="entry name" value="NAD(P)-binding Rossmann-like Domain"/>
    <property type="match status" value="1"/>
</dbReference>
<dbReference type="InterPro" id="IPR036291">
    <property type="entry name" value="NAD(P)-bd_dom_sf"/>
</dbReference>
<dbReference type="EC" id="1.-.-.-" evidence="2"/>
<dbReference type="KEGG" id="amog:QRX60_33695"/>
<dbReference type="PRINTS" id="PR00080">
    <property type="entry name" value="SDRFAMILY"/>
</dbReference>